<protein>
    <submittedName>
        <fullName evidence="2">Uncharacterized protein</fullName>
    </submittedName>
</protein>
<reference evidence="2 3" key="1">
    <citation type="journal article" date="2011" name="Nat. Biotechnol.">
        <title>Comparative genomic analysis of the thermophilic biomass-degrading fungi Myceliophthora thermophila and Thielavia terrestris.</title>
        <authorList>
            <person name="Berka R.M."/>
            <person name="Grigoriev I.V."/>
            <person name="Otillar R."/>
            <person name="Salamov A."/>
            <person name="Grimwood J."/>
            <person name="Reid I."/>
            <person name="Ishmael N."/>
            <person name="John T."/>
            <person name="Darmond C."/>
            <person name="Moisan M.-C."/>
            <person name="Henrissat B."/>
            <person name="Coutinho P.M."/>
            <person name="Lombard V."/>
            <person name="Natvig D.O."/>
            <person name="Lindquist E."/>
            <person name="Schmutz J."/>
            <person name="Lucas S."/>
            <person name="Harris P."/>
            <person name="Powlowski J."/>
            <person name="Bellemare A."/>
            <person name="Taylor D."/>
            <person name="Butler G."/>
            <person name="de Vries R.P."/>
            <person name="Allijn I.E."/>
            <person name="van den Brink J."/>
            <person name="Ushinsky S."/>
            <person name="Storms R."/>
            <person name="Powell A.J."/>
            <person name="Paulsen I.T."/>
            <person name="Elbourne L.D.H."/>
            <person name="Baker S.E."/>
            <person name="Magnuson J."/>
            <person name="LaBoissiere S."/>
            <person name="Clutterbuck A.J."/>
            <person name="Martinez D."/>
            <person name="Wogulis M."/>
            <person name="de Leon A.L."/>
            <person name="Rey M.W."/>
            <person name="Tsang A."/>
        </authorList>
    </citation>
    <scope>NUCLEOTIDE SEQUENCE [LARGE SCALE GENOMIC DNA]</scope>
    <source>
        <strain evidence="3">ATCC 42464 / BCRC 31852 / DSM 1799</strain>
    </source>
</reference>
<dbReference type="OrthoDB" id="5401332at2759"/>
<dbReference type="RefSeq" id="XP_003658832.1">
    <property type="nucleotide sequence ID" value="XM_003658784.1"/>
</dbReference>
<name>G2Q3N1_THET4</name>
<dbReference type="AlphaFoldDB" id="G2Q3N1"/>
<evidence type="ECO:0000313" key="2">
    <source>
        <dbReference type="EMBL" id="AEO53587.1"/>
    </source>
</evidence>
<dbReference type="VEuPathDB" id="FungiDB:MYCTH_2295119"/>
<dbReference type="HOGENOM" id="CLU_042682_0_0_1"/>
<feature type="region of interest" description="Disordered" evidence="1">
    <location>
        <begin position="165"/>
        <end position="393"/>
    </location>
</feature>
<evidence type="ECO:0000256" key="1">
    <source>
        <dbReference type="SAM" id="MobiDB-lite"/>
    </source>
</evidence>
<dbReference type="Proteomes" id="UP000007322">
    <property type="component" value="Chromosome 1"/>
</dbReference>
<feature type="compositionally biased region" description="Gly residues" evidence="1">
    <location>
        <begin position="376"/>
        <end position="385"/>
    </location>
</feature>
<dbReference type="STRING" id="573729.G2Q3N1"/>
<accession>G2Q3N1</accession>
<dbReference type="OMA" id="HDQGYGA"/>
<dbReference type="eggNOG" id="ENOG502SAKR">
    <property type="taxonomic scope" value="Eukaryota"/>
</dbReference>
<sequence>MHAGFNAGSTASPLSKGPGFPQYAEFDAGGKKDEDALPQMPSWEGAEQKKVLVEEEAVEMSALKKPETGGEAARPMSPHSSRSPVNRSPYGPPGGGPGSGGYHAASTVDYDGPYAQDAPAYNHPGVAYGEAEHGYGAGGFAMGPERRSPQAFNNVGYGGYSNINNYGQARDYPGSGRQGSYDNYGAAHQQPYDSYDNFGGPQADQGYGIARHQTPSRELNNASPFPGDSRRSPAPQSPYGPDARRSPAPQGPYGAESRRSPGPAAYGGSPPYGGGPDPRRSPAPQGDYGSRRSPAPRQGPYGGARSPPQRQYSNNGMHSPVGGVGGFGSNGPTPLRNEGGFDFTSGYSRPPVERSAAASPVNGPGGYRQPSPSAEFGGGGGGGYSGYQPYKPA</sequence>
<dbReference type="GeneID" id="11508830"/>
<gene>
    <name evidence="2" type="ORF">MYCTH_2295119</name>
</gene>
<feature type="region of interest" description="Disordered" evidence="1">
    <location>
        <begin position="1"/>
        <end position="110"/>
    </location>
</feature>
<evidence type="ECO:0000313" key="3">
    <source>
        <dbReference type="Proteomes" id="UP000007322"/>
    </source>
</evidence>
<proteinExistence type="predicted"/>
<dbReference type="InParanoid" id="G2Q3N1"/>
<organism evidence="2 3">
    <name type="scientific">Thermothelomyces thermophilus (strain ATCC 42464 / BCRC 31852 / DSM 1799)</name>
    <name type="common">Sporotrichum thermophile</name>
    <dbReference type="NCBI Taxonomy" id="573729"/>
    <lineage>
        <taxon>Eukaryota</taxon>
        <taxon>Fungi</taxon>
        <taxon>Dikarya</taxon>
        <taxon>Ascomycota</taxon>
        <taxon>Pezizomycotina</taxon>
        <taxon>Sordariomycetes</taxon>
        <taxon>Sordariomycetidae</taxon>
        <taxon>Sordariales</taxon>
        <taxon>Chaetomiaceae</taxon>
        <taxon>Thermothelomyces</taxon>
    </lineage>
</organism>
<feature type="compositionally biased region" description="Low complexity" evidence="1">
    <location>
        <begin position="260"/>
        <end position="269"/>
    </location>
</feature>
<dbReference type="KEGG" id="mtm:MYCTH_2295119"/>
<keyword evidence="3" id="KW-1185">Reference proteome</keyword>
<dbReference type="EMBL" id="CP003002">
    <property type="protein sequence ID" value="AEO53587.1"/>
    <property type="molecule type" value="Genomic_DNA"/>
</dbReference>